<keyword evidence="2" id="KW-1185">Reference proteome</keyword>
<name>A0ABN9H5M1_9NEOB</name>
<evidence type="ECO:0000313" key="1">
    <source>
        <dbReference type="EMBL" id="CAI9615982.1"/>
    </source>
</evidence>
<reference evidence="1" key="1">
    <citation type="submission" date="2023-05" db="EMBL/GenBank/DDBJ databases">
        <authorList>
            <person name="Stuckert A."/>
        </authorList>
    </citation>
    <scope>NUCLEOTIDE SEQUENCE</scope>
</reference>
<protein>
    <submittedName>
        <fullName evidence="1">Uncharacterized protein</fullName>
    </submittedName>
</protein>
<gene>
    <name evidence="1" type="ORF">SPARVUS_LOCUS15310868</name>
</gene>
<proteinExistence type="predicted"/>
<dbReference type="EMBL" id="CATNWA010019956">
    <property type="protein sequence ID" value="CAI9615982.1"/>
    <property type="molecule type" value="Genomic_DNA"/>
</dbReference>
<sequence length="80" mass="8541">MLAVCILSVRDHPFTGAHLCASAGSLSAMSIHQHSWQQSLVTEGCFHTGMSSDSQLTGPLIHHAPKHGFSLSCLFSLHSV</sequence>
<dbReference type="Proteomes" id="UP001162483">
    <property type="component" value="Unassembled WGS sequence"/>
</dbReference>
<comment type="caution">
    <text evidence="1">The sequence shown here is derived from an EMBL/GenBank/DDBJ whole genome shotgun (WGS) entry which is preliminary data.</text>
</comment>
<accession>A0ABN9H5M1</accession>
<evidence type="ECO:0000313" key="2">
    <source>
        <dbReference type="Proteomes" id="UP001162483"/>
    </source>
</evidence>
<organism evidence="1 2">
    <name type="scientific">Staurois parvus</name>
    <dbReference type="NCBI Taxonomy" id="386267"/>
    <lineage>
        <taxon>Eukaryota</taxon>
        <taxon>Metazoa</taxon>
        <taxon>Chordata</taxon>
        <taxon>Craniata</taxon>
        <taxon>Vertebrata</taxon>
        <taxon>Euteleostomi</taxon>
        <taxon>Amphibia</taxon>
        <taxon>Batrachia</taxon>
        <taxon>Anura</taxon>
        <taxon>Neobatrachia</taxon>
        <taxon>Ranoidea</taxon>
        <taxon>Ranidae</taxon>
        <taxon>Staurois</taxon>
    </lineage>
</organism>